<gene>
    <name evidence="2" type="ORF">BP00DRAFT_456188</name>
</gene>
<dbReference type="EMBL" id="KZ825491">
    <property type="protein sequence ID" value="PYI32638.1"/>
    <property type="molecule type" value="Genomic_DNA"/>
</dbReference>
<feature type="domain" description="Aminoglycoside phosphotransferase" evidence="1">
    <location>
        <begin position="55"/>
        <end position="325"/>
    </location>
</feature>
<dbReference type="Pfam" id="PF01636">
    <property type="entry name" value="APH"/>
    <property type="match status" value="1"/>
</dbReference>
<dbReference type="InterPro" id="IPR011009">
    <property type="entry name" value="Kinase-like_dom_sf"/>
</dbReference>
<dbReference type="Gene3D" id="3.30.200.20">
    <property type="entry name" value="Phosphorylase Kinase, domain 1"/>
    <property type="match status" value="1"/>
</dbReference>
<protein>
    <recommendedName>
        <fullName evidence="1">Aminoglycoside phosphotransferase domain-containing protein</fullName>
    </recommendedName>
</protein>
<evidence type="ECO:0000259" key="1">
    <source>
        <dbReference type="Pfam" id="PF01636"/>
    </source>
</evidence>
<keyword evidence="3" id="KW-1185">Reference proteome</keyword>
<proteinExistence type="predicted"/>
<sequence>MNVNISPDDVCWAQAETISDTWLLQFLEIDILRPIADFILQHNRGNATEFAVLRKGSYNISLRLQYEPHGATVIRFPQPGAVLFPEEKVVNEVSVMRFLTDQTTIPVPFILHSGTKQESPLALSPFILMEYLEHETKLYDALNTPGLPREQRGVLDPDITQEKLERLYAPMADVLLQLSLPALPRIGSLSQRDDFTWEVTRRPLSMNMNELVRLGCLPRSQLPSIDTTFPTASAYVQSLADVNLDHLLHQRNDAATAPDDCRRKYVARCLFRQLAREKRLTAPALENGPFRLWCDDLRPANVLLSHDLQITGVVDWEFTYAAPVEFAHAPPWWLLIERPEEWVGGIEAWSRVFEARLRTFLKVMKECEDREIQRGRLHEGQRLSGPMEKSWESGDFWVMYALRNSFAFDLVYWLKIDERFFGDSGRGAERAWEKRVGLLSENERREMELLVTRKMAERGSRPLVWDADETSPTTN</sequence>
<organism evidence="2 3">
    <name type="scientific">Aspergillus indologenus CBS 114.80</name>
    <dbReference type="NCBI Taxonomy" id="1450541"/>
    <lineage>
        <taxon>Eukaryota</taxon>
        <taxon>Fungi</taxon>
        <taxon>Dikarya</taxon>
        <taxon>Ascomycota</taxon>
        <taxon>Pezizomycotina</taxon>
        <taxon>Eurotiomycetes</taxon>
        <taxon>Eurotiomycetidae</taxon>
        <taxon>Eurotiales</taxon>
        <taxon>Aspergillaceae</taxon>
        <taxon>Aspergillus</taxon>
        <taxon>Aspergillus subgen. Circumdati</taxon>
    </lineage>
</organism>
<dbReference type="InterPro" id="IPR051678">
    <property type="entry name" value="AGP_Transferase"/>
</dbReference>
<dbReference type="AlphaFoldDB" id="A0A2V5I786"/>
<evidence type="ECO:0000313" key="2">
    <source>
        <dbReference type="EMBL" id="PYI32638.1"/>
    </source>
</evidence>
<dbReference type="Proteomes" id="UP000248817">
    <property type="component" value="Unassembled WGS sequence"/>
</dbReference>
<dbReference type="PANTHER" id="PTHR21310:SF37">
    <property type="entry name" value="AMINOGLYCOSIDE PHOSPHOTRANSFERASE DOMAIN-CONTAINING PROTEIN"/>
    <property type="match status" value="1"/>
</dbReference>
<reference evidence="2 3" key="1">
    <citation type="submission" date="2018-02" db="EMBL/GenBank/DDBJ databases">
        <title>The genomes of Aspergillus section Nigri reveals drivers in fungal speciation.</title>
        <authorList>
            <consortium name="DOE Joint Genome Institute"/>
            <person name="Vesth T.C."/>
            <person name="Nybo J."/>
            <person name="Theobald S."/>
            <person name="Brandl J."/>
            <person name="Frisvad J.C."/>
            <person name="Nielsen K.F."/>
            <person name="Lyhne E.K."/>
            <person name="Kogle M.E."/>
            <person name="Kuo A."/>
            <person name="Riley R."/>
            <person name="Clum A."/>
            <person name="Nolan M."/>
            <person name="Lipzen A."/>
            <person name="Salamov A."/>
            <person name="Henrissat B."/>
            <person name="Wiebenga A."/>
            <person name="De vries R.P."/>
            <person name="Grigoriev I.V."/>
            <person name="Mortensen U.H."/>
            <person name="Andersen M.R."/>
            <person name="Baker S.E."/>
        </authorList>
    </citation>
    <scope>NUCLEOTIDE SEQUENCE [LARGE SCALE GENOMIC DNA]</scope>
    <source>
        <strain evidence="2 3">CBS 114.80</strain>
    </source>
</reference>
<dbReference type="InterPro" id="IPR002575">
    <property type="entry name" value="Aminoglycoside_PTrfase"/>
</dbReference>
<dbReference type="PANTHER" id="PTHR21310">
    <property type="entry name" value="AMINOGLYCOSIDE PHOSPHOTRANSFERASE-RELATED-RELATED"/>
    <property type="match status" value="1"/>
</dbReference>
<dbReference type="SUPFAM" id="SSF56112">
    <property type="entry name" value="Protein kinase-like (PK-like)"/>
    <property type="match status" value="1"/>
</dbReference>
<name>A0A2V5I786_9EURO</name>
<evidence type="ECO:0000313" key="3">
    <source>
        <dbReference type="Proteomes" id="UP000248817"/>
    </source>
</evidence>
<accession>A0A2V5I786</accession>